<feature type="domain" description="Sodium/calcium exchanger membrane region" evidence="14">
    <location>
        <begin position="285"/>
        <end position="423"/>
    </location>
</feature>
<gene>
    <name evidence="15" type="ORF">KFK09_029443</name>
</gene>
<feature type="transmembrane region" description="Helical" evidence="13">
    <location>
        <begin position="409"/>
        <end position="430"/>
    </location>
</feature>
<dbReference type="SMR" id="A0A8T3A0Y5"/>
<evidence type="ECO:0000313" key="15">
    <source>
        <dbReference type="EMBL" id="KAI0485909.1"/>
    </source>
</evidence>
<accession>A0A8T3A0Y5</accession>
<dbReference type="InterPro" id="IPR044880">
    <property type="entry name" value="NCX_ion-bd_dom_sf"/>
</dbReference>
<evidence type="ECO:0000256" key="8">
    <source>
        <dbReference type="ARBA" id="ARBA00022837"/>
    </source>
</evidence>
<dbReference type="InterPro" id="IPR004798">
    <property type="entry name" value="CAX-like"/>
</dbReference>
<dbReference type="PANTHER" id="PTHR31503:SF1">
    <property type="entry name" value="VACUOLAR CATION_PROTON EXCHANGER 3"/>
    <property type="match status" value="1"/>
</dbReference>
<feature type="transmembrane region" description="Helical" evidence="13">
    <location>
        <begin position="97"/>
        <end position="116"/>
    </location>
</feature>
<dbReference type="Gene3D" id="1.20.1420.30">
    <property type="entry name" value="NCX, central ion-binding region"/>
    <property type="match status" value="1"/>
</dbReference>
<evidence type="ECO:0000256" key="7">
    <source>
        <dbReference type="ARBA" id="ARBA00022692"/>
    </source>
</evidence>
<dbReference type="NCBIfam" id="TIGR00846">
    <property type="entry name" value="caca2"/>
    <property type="match status" value="1"/>
</dbReference>
<evidence type="ECO:0000256" key="3">
    <source>
        <dbReference type="ARBA" id="ARBA00022448"/>
    </source>
</evidence>
<keyword evidence="10 13" id="KW-0406">Ion transport</keyword>
<evidence type="ECO:0000256" key="1">
    <source>
        <dbReference type="ARBA" id="ARBA00004128"/>
    </source>
</evidence>
<dbReference type="InterPro" id="IPR004713">
    <property type="entry name" value="CaH_exchang"/>
</dbReference>
<comment type="caution">
    <text evidence="15">The sequence shown here is derived from an EMBL/GenBank/DDBJ whole genome shotgun (WGS) entry which is preliminary data.</text>
</comment>
<evidence type="ECO:0000256" key="13">
    <source>
        <dbReference type="RuleBase" id="RU365028"/>
    </source>
</evidence>
<evidence type="ECO:0000313" key="16">
    <source>
        <dbReference type="Proteomes" id="UP000829196"/>
    </source>
</evidence>
<dbReference type="AlphaFoldDB" id="A0A8T3A0Y5"/>
<reference evidence="15" key="1">
    <citation type="journal article" date="2022" name="Front. Genet.">
        <title>Chromosome-Scale Assembly of the Dendrobium nobile Genome Provides Insights Into the Molecular Mechanism of the Biosynthesis of the Medicinal Active Ingredient of Dendrobium.</title>
        <authorList>
            <person name="Xu Q."/>
            <person name="Niu S.-C."/>
            <person name="Li K.-L."/>
            <person name="Zheng P.-J."/>
            <person name="Zhang X.-J."/>
            <person name="Jia Y."/>
            <person name="Liu Y."/>
            <person name="Niu Y.-X."/>
            <person name="Yu L.-H."/>
            <person name="Chen D.-F."/>
            <person name="Zhang G.-Q."/>
        </authorList>
    </citation>
    <scope>NUCLEOTIDE SEQUENCE</scope>
    <source>
        <tissue evidence="15">Leaf</tissue>
    </source>
</reference>
<keyword evidence="5 13" id="KW-0926">Vacuole</keyword>
<comment type="subcellular location">
    <subcellularLocation>
        <location evidence="1">Vacuole membrane</location>
        <topology evidence="1">Multi-pass membrane protein</topology>
    </subcellularLocation>
</comment>
<dbReference type="Proteomes" id="UP000829196">
    <property type="component" value="Unassembled WGS sequence"/>
</dbReference>
<evidence type="ECO:0000256" key="4">
    <source>
        <dbReference type="ARBA" id="ARBA00022449"/>
    </source>
</evidence>
<dbReference type="FunFam" id="1.20.1420.30:FF:000008">
    <property type="entry name" value="Vacuolar cation/proton exchanger"/>
    <property type="match status" value="1"/>
</dbReference>
<evidence type="ECO:0000256" key="10">
    <source>
        <dbReference type="ARBA" id="ARBA00023065"/>
    </source>
</evidence>
<keyword evidence="7 13" id="KW-0812">Transmembrane</keyword>
<comment type="similarity">
    <text evidence="2">Belongs to the Ca(2+):cation antiporter (CaCA) (TC 2.A.19) family. Cation/proton exchanger (CAX) subfamily.</text>
</comment>
<evidence type="ECO:0000256" key="6">
    <source>
        <dbReference type="ARBA" id="ARBA00022568"/>
    </source>
</evidence>
<keyword evidence="8 13" id="KW-0106">Calcium</keyword>
<evidence type="ECO:0000256" key="12">
    <source>
        <dbReference type="ARBA" id="ARBA00025327"/>
    </source>
</evidence>
<evidence type="ECO:0000259" key="14">
    <source>
        <dbReference type="Pfam" id="PF01699"/>
    </source>
</evidence>
<evidence type="ECO:0000256" key="11">
    <source>
        <dbReference type="ARBA" id="ARBA00023136"/>
    </source>
</evidence>
<feature type="transmembrane region" description="Helical" evidence="13">
    <location>
        <begin position="349"/>
        <end position="374"/>
    </location>
</feature>
<dbReference type="EMBL" id="JAGYWB010000053">
    <property type="protein sequence ID" value="KAI0485909.1"/>
    <property type="molecule type" value="Genomic_DNA"/>
</dbReference>
<feature type="transmembrane region" description="Helical" evidence="13">
    <location>
        <begin position="128"/>
        <end position="149"/>
    </location>
</feature>
<dbReference type="GO" id="GO:0015369">
    <property type="term" value="F:calcium:proton antiporter activity"/>
    <property type="evidence" value="ECO:0007669"/>
    <property type="project" value="UniProtKB-UniRule"/>
</dbReference>
<dbReference type="GO" id="GO:0006874">
    <property type="term" value="P:intracellular calcium ion homeostasis"/>
    <property type="evidence" value="ECO:0007669"/>
    <property type="project" value="TreeGrafter"/>
</dbReference>
<proteinExistence type="inferred from homology"/>
<dbReference type="PANTHER" id="PTHR31503">
    <property type="entry name" value="VACUOLAR CALCIUM ION TRANSPORTER"/>
    <property type="match status" value="1"/>
</dbReference>
<dbReference type="OrthoDB" id="1699231at2759"/>
<comment type="function">
    <text evidence="12 13">Vacuolar cation/proton exchanger (CAX). Translocates Ca(2+) and other metal ions into vacuoles using the proton gradient formed by H(+)-ATPase and H(+)-pyrophosphatase.</text>
</comment>
<keyword evidence="3 13" id="KW-0813">Transport</keyword>
<feature type="transmembrane region" description="Helical" evidence="13">
    <location>
        <begin position="161"/>
        <end position="183"/>
    </location>
</feature>
<evidence type="ECO:0000256" key="2">
    <source>
        <dbReference type="ARBA" id="ARBA00008248"/>
    </source>
</evidence>
<feature type="transmembrane region" description="Helical" evidence="13">
    <location>
        <begin position="69"/>
        <end position="88"/>
    </location>
</feature>
<protein>
    <recommendedName>
        <fullName evidence="13">Vacuolar cation/proton exchanger</fullName>
    </recommendedName>
</protein>
<dbReference type="NCBIfam" id="TIGR00378">
    <property type="entry name" value="cax"/>
    <property type="match status" value="1"/>
</dbReference>
<keyword evidence="4 13" id="KW-0050">Antiport</keyword>
<feature type="domain" description="Sodium/calcium exchanger membrane region" evidence="14">
    <location>
        <begin position="96"/>
        <end position="254"/>
    </location>
</feature>
<name>A0A8T3A0Y5_DENNO</name>
<feature type="transmembrane region" description="Helical" evidence="13">
    <location>
        <begin position="278"/>
        <end position="299"/>
    </location>
</feature>
<keyword evidence="6 13" id="KW-0109">Calcium transport</keyword>
<keyword evidence="16" id="KW-1185">Reference proteome</keyword>
<dbReference type="Pfam" id="PF01699">
    <property type="entry name" value="Na_Ca_ex"/>
    <property type="match status" value="2"/>
</dbReference>
<organism evidence="15 16">
    <name type="scientific">Dendrobium nobile</name>
    <name type="common">Orchid</name>
    <dbReference type="NCBI Taxonomy" id="94219"/>
    <lineage>
        <taxon>Eukaryota</taxon>
        <taxon>Viridiplantae</taxon>
        <taxon>Streptophyta</taxon>
        <taxon>Embryophyta</taxon>
        <taxon>Tracheophyta</taxon>
        <taxon>Spermatophyta</taxon>
        <taxon>Magnoliopsida</taxon>
        <taxon>Liliopsida</taxon>
        <taxon>Asparagales</taxon>
        <taxon>Orchidaceae</taxon>
        <taxon>Epidendroideae</taxon>
        <taxon>Malaxideae</taxon>
        <taxon>Dendrobiinae</taxon>
        <taxon>Dendrobium</taxon>
    </lineage>
</organism>
<feature type="transmembrane region" description="Helical" evidence="13">
    <location>
        <begin position="386"/>
        <end position="403"/>
    </location>
</feature>
<feature type="transmembrane region" description="Helical" evidence="13">
    <location>
        <begin position="232"/>
        <end position="252"/>
    </location>
</feature>
<keyword evidence="11 13" id="KW-0472">Membrane</keyword>
<dbReference type="GO" id="GO:0009705">
    <property type="term" value="C:plant-type vacuole membrane"/>
    <property type="evidence" value="ECO:0007669"/>
    <property type="project" value="TreeGrafter"/>
</dbReference>
<evidence type="ECO:0000256" key="9">
    <source>
        <dbReference type="ARBA" id="ARBA00022989"/>
    </source>
</evidence>
<feature type="transmembrane region" description="Helical" evidence="13">
    <location>
        <begin position="203"/>
        <end position="220"/>
    </location>
</feature>
<dbReference type="InterPro" id="IPR004837">
    <property type="entry name" value="NaCa_Exmemb"/>
</dbReference>
<feature type="transmembrane region" description="Helical" evidence="13">
    <location>
        <begin position="320"/>
        <end position="343"/>
    </location>
</feature>
<evidence type="ECO:0000256" key="5">
    <source>
        <dbReference type="ARBA" id="ARBA00022554"/>
    </source>
</evidence>
<keyword evidence="9 13" id="KW-1133">Transmembrane helix</keyword>
<sequence length="454" mass="49019">MASVVYETGLCDASGVERGLTKEIRQSHGRGRTAHNLSSSSLRKKSANSLVSKVRCRVLRNLLTNLQEVLLGTKLFVLFLAVPLAFVAQNWRFERTWVFALSLLGLIPLAERLSFLTEQISFYTGPTVGGLLNATCGNATELIIALFALHMGKIEVVKLSLVGSILSNLLLVLGTSFFCGGLVNLSKEQRFDRKQADANTALLLLGALCHMLPLMLRYTVNSDEGSFTAPTLAFSRASSIVMLAAYVAYLFFQLKTHGHLFKPQEENDTDDTVSDAEAVIGFTSAIAWLVGMTILIAVLSQYAVCTIEAASESWGLSTSFISVILLPIIGNAAEHAGAIIFALKNKLDITLGVTLGSATQISLFVVPLSVIMAWIMGMQMDLDFKLLETGSLVGSILITLFSLRDGTSHYLKGFVLVLAYLVIGACFFVLRTPSDHANGVNLNAIPTISSIMVA</sequence>